<evidence type="ECO:0000256" key="5">
    <source>
        <dbReference type="ARBA" id="ARBA00023242"/>
    </source>
</evidence>
<evidence type="ECO:0000256" key="4">
    <source>
        <dbReference type="ARBA" id="ARBA00023163"/>
    </source>
</evidence>
<evidence type="ECO:0000256" key="3">
    <source>
        <dbReference type="ARBA" id="ARBA00023015"/>
    </source>
</evidence>
<keyword evidence="3 6" id="KW-0805">Transcription regulation</keyword>
<name>A0ABN7SSG9_OIKDI</name>
<dbReference type="PANTHER" id="PTHR13321">
    <property type="entry name" value="MEDIATOR OF RNA POLYMERASE II TRANSCRIPTION, SUBUNIT 18"/>
    <property type="match status" value="1"/>
</dbReference>
<dbReference type="InterPro" id="IPR019095">
    <property type="entry name" value="Mediator_Med18"/>
</dbReference>
<evidence type="ECO:0000313" key="8">
    <source>
        <dbReference type="Proteomes" id="UP001158576"/>
    </source>
</evidence>
<comment type="subcellular location">
    <subcellularLocation>
        <location evidence="1 6">Nucleus</location>
    </subcellularLocation>
</comment>
<protein>
    <recommendedName>
        <fullName evidence="6">Mediator of RNA polymerase II transcription subunit 18</fullName>
    </recommendedName>
    <alternativeName>
        <fullName evidence="6">Mediator complex subunit 18</fullName>
    </alternativeName>
</protein>
<gene>
    <name evidence="6" type="primary">MED18</name>
    <name evidence="7" type="ORF">OKIOD_LOCUS10554</name>
</gene>
<dbReference type="EMBL" id="OU015566">
    <property type="protein sequence ID" value="CAG5105052.1"/>
    <property type="molecule type" value="Genomic_DNA"/>
</dbReference>
<keyword evidence="8" id="KW-1185">Reference proteome</keyword>
<keyword evidence="5 6" id="KW-0539">Nucleus</keyword>
<dbReference type="PANTHER" id="PTHR13321:SF2">
    <property type="entry name" value="MEDIATOR OF RNA POLYMERASE II TRANSCRIPTION SUBUNIT 18"/>
    <property type="match status" value="1"/>
</dbReference>
<dbReference type="Proteomes" id="UP001158576">
    <property type="component" value="Chromosome 1"/>
</dbReference>
<organism evidence="7 8">
    <name type="scientific">Oikopleura dioica</name>
    <name type="common">Tunicate</name>
    <dbReference type="NCBI Taxonomy" id="34765"/>
    <lineage>
        <taxon>Eukaryota</taxon>
        <taxon>Metazoa</taxon>
        <taxon>Chordata</taxon>
        <taxon>Tunicata</taxon>
        <taxon>Appendicularia</taxon>
        <taxon>Copelata</taxon>
        <taxon>Oikopleuridae</taxon>
        <taxon>Oikopleura</taxon>
    </lineage>
</organism>
<comment type="similarity">
    <text evidence="2 6">Belongs to the Mediator complex subunit 18 family.</text>
</comment>
<evidence type="ECO:0000256" key="1">
    <source>
        <dbReference type="ARBA" id="ARBA00004123"/>
    </source>
</evidence>
<keyword evidence="4 6" id="KW-0804">Transcription</keyword>
<evidence type="ECO:0000313" key="7">
    <source>
        <dbReference type="EMBL" id="CAG5105052.1"/>
    </source>
</evidence>
<accession>A0ABN7SSG9</accession>
<evidence type="ECO:0000256" key="6">
    <source>
        <dbReference type="RuleBase" id="RU364150"/>
    </source>
</evidence>
<reference evidence="7 8" key="1">
    <citation type="submission" date="2021-04" db="EMBL/GenBank/DDBJ databases">
        <authorList>
            <person name="Bliznina A."/>
        </authorList>
    </citation>
    <scope>NUCLEOTIDE SEQUENCE [LARGE SCALE GENOMIC DNA]</scope>
</reference>
<keyword evidence="6" id="KW-0010">Activator</keyword>
<evidence type="ECO:0000256" key="2">
    <source>
        <dbReference type="ARBA" id="ARBA00009814"/>
    </source>
</evidence>
<proteinExistence type="inferred from homology"/>
<dbReference type="Gene3D" id="2.40.320.10">
    <property type="entry name" value="Hypothetical Protein Pfu-838710-001"/>
    <property type="match status" value="1"/>
</dbReference>
<comment type="function">
    <text evidence="6">Component of the Mediator complex, a coactivator involved in the regulated transcription of nearly all RNA polymerase II-dependent genes. Mediator functions as a bridge to convey information from gene-specific regulatory proteins to the basal RNA polymerase II transcription machinery. Mediator is recruited to promoters by direct interactions with regulatory proteins and serves as a scaffold for the assembly of a functional preinitiation complex with RNA polymerase II and the general transcription factors.</text>
</comment>
<comment type="subunit">
    <text evidence="6">Component of the Mediator complex.</text>
</comment>
<dbReference type="Pfam" id="PF09637">
    <property type="entry name" value="Med18"/>
    <property type="match status" value="1"/>
</dbReference>
<sequence>MNSGKMGAAGLDQEIGYNPILTATVKNEQGVRDVGTLSEYSLQGSVKDEFVEDVKNRLRGLCDNVECEPFIDHEISYSLQSSSGNAVTMRVSRSLAQSKMPWQLKYVGALETGKNKSCLMRNQVTVGCSENVTSFLTELGFRADTEFLSKGYLYRKGRIKVVLSKLCKMKEPGQHQEQNLLPLTKSHLVEVSVTTLTGGEDPGPDLKHFAEMLKPQVKLTKVDHREIQSHTRPNF</sequence>